<evidence type="ECO:0000313" key="3">
    <source>
        <dbReference type="Proteomes" id="UP000008035"/>
    </source>
</evidence>
<dbReference type="InterPro" id="IPR013216">
    <property type="entry name" value="Methyltransf_11"/>
</dbReference>
<dbReference type="RefSeq" id="WP_015038683.1">
    <property type="nucleotide sequence ID" value="NC_018828.1"/>
</dbReference>
<dbReference type="SUPFAM" id="SSF53335">
    <property type="entry name" value="S-adenosyl-L-methionine-dependent methyltransferases"/>
    <property type="match status" value="1"/>
</dbReference>
<feature type="domain" description="Methyltransferase type 11" evidence="1">
    <location>
        <begin position="99"/>
        <end position="196"/>
    </location>
</feature>
<proteinExistence type="predicted"/>
<dbReference type="Gene3D" id="3.40.50.150">
    <property type="entry name" value="Vaccinia Virus protein VP39"/>
    <property type="match status" value="1"/>
</dbReference>
<name>K0M7X0_BORPB</name>
<dbReference type="Pfam" id="PF08241">
    <property type="entry name" value="Methyltransf_11"/>
    <property type="match status" value="1"/>
</dbReference>
<accession>K0M7X0</accession>
<gene>
    <name evidence="2" type="ordered locus">BN117_0133</name>
</gene>
<protein>
    <recommendedName>
        <fullName evidence="1">Methyltransferase type 11 domain-containing protein</fullName>
    </recommendedName>
</protein>
<dbReference type="AlphaFoldDB" id="K0M7X0"/>
<evidence type="ECO:0000259" key="1">
    <source>
        <dbReference type="Pfam" id="PF08241"/>
    </source>
</evidence>
<reference evidence="2 3" key="1">
    <citation type="journal article" date="2012" name="BMC Genomics">
        <title>Comparative genomics of the classical Bordetella subspecies: the evolution and exchange of virulence-associated diversity amongst closely related pathogens.</title>
        <authorList>
            <person name="Park J."/>
            <person name="Zhang Y."/>
            <person name="Buboltz A.M."/>
            <person name="Zhang X."/>
            <person name="Schuster S.C."/>
            <person name="Ahuja U."/>
            <person name="Liu M."/>
            <person name="Miller J.F."/>
            <person name="Sebaihia M."/>
            <person name="Bentley S.D."/>
            <person name="Parkhill J."/>
            <person name="Harvill E.T."/>
        </authorList>
    </citation>
    <scope>NUCLEOTIDE SEQUENCE [LARGE SCALE GENOMIC DNA]</scope>
    <source>
        <strain evidence="2 3">Bpp5</strain>
    </source>
</reference>
<dbReference type="EMBL" id="HE965803">
    <property type="protein sequence ID" value="CCJ47466.1"/>
    <property type="molecule type" value="Genomic_DNA"/>
</dbReference>
<sequence length="327" mass="36545">MLIRRVLSRLKRMVVGTKTAPNQPPTIVDAVPAPSASQAVVESPGNLSVGEYWTRHNVTLHHAFASREESLDYFWWRCDQYFSYIDLMPVSGCDGQVVLDFGCGPGHDLVGFGTYSKPARLYGYELSSSSLREARARLALHGIDAELIQGDADRPTLPLATGSVDFIHSSGVLHHVPDIDACLQELRRILKQDGRMQVMVYNQDSIWYHLYVAYQWRLVWGKDAALPLKDAFARSTDGEDCPIANVYAPAEFIQICARNGFEATYRGAAVSMHEAGLAPLRFPAIQDRRMPVESRKFLLGLEFDSRGLPLHNGKYAGIDACFELRKK</sequence>
<dbReference type="HOGENOM" id="CLU_062239_0_0_4"/>
<organism evidence="2 3">
    <name type="scientific">Bordetella parapertussis (strain Bpp5)</name>
    <dbReference type="NCBI Taxonomy" id="1208660"/>
    <lineage>
        <taxon>Bacteria</taxon>
        <taxon>Pseudomonadati</taxon>
        <taxon>Pseudomonadota</taxon>
        <taxon>Betaproteobacteria</taxon>
        <taxon>Burkholderiales</taxon>
        <taxon>Alcaligenaceae</taxon>
        <taxon>Bordetella</taxon>
    </lineage>
</organism>
<dbReference type="PANTHER" id="PTHR43591:SF24">
    <property type="entry name" value="2-METHOXY-6-POLYPRENYL-1,4-BENZOQUINOL METHYLASE, MITOCHONDRIAL"/>
    <property type="match status" value="1"/>
</dbReference>
<dbReference type="GO" id="GO:0008757">
    <property type="term" value="F:S-adenosylmethionine-dependent methyltransferase activity"/>
    <property type="evidence" value="ECO:0007669"/>
    <property type="project" value="InterPro"/>
</dbReference>
<dbReference type="PANTHER" id="PTHR43591">
    <property type="entry name" value="METHYLTRANSFERASE"/>
    <property type="match status" value="1"/>
</dbReference>
<dbReference type="Proteomes" id="UP000008035">
    <property type="component" value="Chromosome"/>
</dbReference>
<evidence type="ECO:0000313" key="2">
    <source>
        <dbReference type="EMBL" id="CCJ47466.1"/>
    </source>
</evidence>
<dbReference type="CDD" id="cd02440">
    <property type="entry name" value="AdoMet_MTases"/>
    <property type="match status" value="1"/>
</dbReference>
<dbReference type="InterPro" id="IPR029063">
    <property type="entry name" value="SAM-dependent_MTases_sf"/>
</dbReference>
<dbReference type="KEGG" id="bpar:BN117_0133"/>